<evidence type="ECO:0000256" key="1">
    <source>
        <dbReference type="SAM" id="Phobius"/>
    </source>
</evidence>
<keyword evidence="1" id="KW-1133">Transmembrane helix</keyword>
<feature type="transmembrane region" description="Helical" evidence="1">
    <location>
        <begin position="122"/>
        <end position="139"/>
    </location>
</feature>
<accession>A0A316VVA5</accession>
<evidence type="ECO:0000313" key="2">
    <source>
        <dbReference type="EMBL" id="PWN41372.1"/>
    </source>
</evidence>
<dbReference type="GeneID" id="37036162"/>
<dbReference type="RefSeq" id="XP_025368532.1">
    <property type="nucleotide sequence ID" value="XM_025514292.1"/>
</dbReference>
<protein>
    <submittedName>
        <fullName evidence="2">Uncharacterized protein</fullName>
    </submittedName>
</protein>
<keyword evidence="1" id="KW-0812">Transmembrane</keyword>
<keyword evidence="3" id="KW-1185">Reference proteome</keyword>
<dbReference type="Proteomes" id="UP000245783">
    <property type="component" value="Unassembled WGS sequence"/>
</dbReference>
<name>A0A316VVA5_9BASI</name>
<gene>
    <name evidence="2" type="ORF">IE81DRAFT_324641</name>
</gene>
<reference evidence="2 3" key="1">
    <citation type="journal article" date="2018" name="Mol. Biol. Evol.">
        <title>Broad Genomic Sampling Reveals a Smut Pathogenic Ancestry of the Fungal Clade Ustilaginomycotina.</title>
        <authorList>
            <person name="Kijpornyongpan T."/>
            <person name="Mondo S.J."/>
            <person name="Barry K."/>
            <person name="Sandor L."/>
            <person name="Lee J."/>
            <person name="Lipzen A."/>
            <person name="Pangilinan J."/>
            <person name="LaButti K."/>
            <person name="Hainaut M."/>
            <person name="Henrissat B."/>
            <person name="Grigoriev I.V."/>
            <person name="Spatafora J.W."/>
            <person name="Aime M.C."/>
        </authorList>
    </citation>
    <scope>NUCLEOTIDE SEQUENCE [LARGE SCALE GENOMIC DNA]</scope>
    <source>
        <strain evidence="2 3">MCA 4658</strain>
    </source>
</reference>
<keyword evidence="1" id="KW-0472">Membrane</keyword>
<evidence type="ECO:0000313" key="3">
    <source>
        <dbReference type="Proteomes" id="UP000245783"/>
    </source>
</evidence>
<dbReference type="OrthoDB" id="2505950at2759"/>
<organism evidence="2 3">
    <name type="scientific">Ceraceosorus guamensis</name>
    <dbReference type="NCBI Taxonomy" id="1522189"/>
    <lineage>
        <taxon>Eukaryota</taxon>
        <taxon>Fungi</taxon>
        <taxon>Dikarya</taxon>
        <taxon>Basidiomycota</taxon>
        <taxon>Ustilaginomycotina</taxon>
        <taxon>Exobasidiomycetes</taxon>
        <taxon>Ceraceosorales</taxon>
        <taxon>Ceraceosoraceae</taxon>
        <taxon>Ceraceosorus</taxon>
    </lineage>
</organism>
<sequence length="214" mass="24458">MFAIERMRTPFVFQSPPDEASREAETRLDRRNAHNHLSVFRCRPHREDTGPTTELESFTFLFPLHQRACRIVLPVLLHSRARDQESRTRASKELVSIDRLDWKPTWPPAYLVLCSMASTGDYIFLFFVLAVVGGIYWIVKGQQVSASIAKQKQGLKSRGLDFSGDGLSVKTNRRQLSQQEYIEKSQASLARTQERAAKHKKAFGFKHGEDGAQH</sequence>
<dbReference type="AlphaFoldDB" id="A0A316VVA5"/>
<dbReference type="EMBL" id="KZ819394">
    <property type="protein sequence ID" value="PWN41372.1"/>
    <property type="molecule type" value="Genomic_DNA"/>
</dbReference>
<dbReference type="InParanoid" id="A0A316VVA5"/>
<proteinExistence type="predicted"/>